<dbReference type="EMBL" id="CP104562">
    <property type="protein sequence ID" value="UXH79126.1"/>
    <property type="molecule type" value="Genomic_DNA"/>
</dbReference>
<dbReference type="PANTHER" id="PTHR43646">
    <property type="entry name" value="GLYCOSYLTRANSFERASE"/>
    <property type="match status" value="1"/>
</dbReference>
<dbReference type="InterPro" id="IPR029044">
    <property type="entry name" value="Nucleotide-diphossugar_trans"/>
</dbReference>
<comment type="subcellular location">
    <subcellularLocation>
        <location evidence="1">Cell membrane</location>
    </subcellularLocation>
</comment>
<dbReference type="PANTHER" id="PTHR43646:SF2">
    <property type="entry name" value="GLYCOSYLTRANSFERASE 2-LIKE DOMAIN-CONTAINING PROTEIN"/>
    <property type="match status" value="1"/>
</dbReference>
<evidence type="ECO:0000256" key="1">
    <source>
        <dbReference type="ARBA" id="ARBA00004236"/>
    </source>
</evidence>
<dbReference type="Pfam" id="PF00535">
    <property type="entry name" value="Glycos_transf_2"/>
    <property type="match status" value="1"/>
</dbReference>
<evidence type="ECO:0000256" key="4">
    <source>
        <dbReference type="ARBA" id="ARBA00022679"/>
    </source>
</evidence>
<protein>
    <submittedName>
        <fullName evidence="7">Glycosyltransferase</fullName>
        <ecNumber evidence="7">2.4.-.-</ecNumber>
    </submittedName>
</protein>
<proteinExistence type="predicted"/>
<keyword evidence="3 7" id="KW-0328">Glycosyltransferase</keyword>
<evidence type="ECO:0000313" key="8">
    <source>
        <dbReference type="Proteomes" id="UP001064933"/>
    </source>
</evidence>
<keyword evidence="4 7" id="KW-0808">Transferase</keyword>
<dbReference type="Proteomes" id="UP001064933">
    <property type="component" value="Chromosome"/>
</dbReference>
<feature type="domain" description="Glycosyltransferase 2-like" evidence="6">
    <location>
        <begin position="4"/>
        <end position="129"/>
    </location>
</feature>
<evidence type="ECO:0000256" key="5">
    <source>
        <dbReference type="ARBA" id="ARBA00023136"/>
    </source>
</evidence>
<reference evidence="7" key="1">
    <citation type="submission" date="2022-10" db="EMBL/GenBank/DDBJ databases">
        <title>Characterization and whole genome sequencing of a new Roseateles species, isolated from fresh water.</title>
        <authorList>
            <person name="Guliayeva D.Y."/>
            <person name="Akhremchuk A.E."/>
            <person name="Sikolenko M.A."/>
            <person name="Valentovich L.N."/>
            <person name="Sidarenka A.V."/>
        </authorList>
    </citation>
    <scope>NUCLEOTIDE SEQUENCE</scope>
    <source>
        <strain evidence="7">BIM B-1768</strain>
    </source>
</reference>
<sequence length="234" mass="24724">MIGVVVPAHNEEALIARCLLALKTAAAHPGLFGETVEILVVLDACDDGTGEVVRALGVHGLVVGHRNVGAARAEGAMVLIARGARWLAFTDADSIVDPGWLAHQLALQSEAVCGVVQVEDWSDFSTEERLAYEAHYVDAEDHPHIHGANLGVSATAYLRAGGFPPIRHREDVALVGQLEAVGATIARTNTVRVTTSPRRVGRAPDGFAGFMSRLPARAEAMAHLLLPMAPGLKT</sequence>
<gene>
    <name evidence="7" type="ORF">N4261_04085</name>
</gene>
<evidence type="ECO:0000256" key="3">
    <source>
        <dbReference type="ARBA" id="ARBA00022676"/>
    </source>
</evidence>
<keyword evidence="8" id="KW-1185">Reference proteome</keyword>
<dbReference type="InterPro" id="IPR001173">
    <property type="entry name" value="Glyco_trans_2-like"/>
</dbReference>
<dbReference type="GO" id="GO:0016757">
    <property type="term" value="F:glycosyltransferase activity"/>
    <property type="evidence" value="ECO:0007669"/>
    <property type="project" value="UniProtKB-KW"/>
</dbReference>
<organism evidence="7 8">
    <name type="scientific">Roseateles amylovorans</name>
    <dbReference type="NCBI Taxonomy" id="2978473"/>
    <lineage>
        <taxon>Bacteria</taxon>
        <taxon>Pseudomonadati</taxon>
        <taxon>Pseudomonadota</taxon>
        <taxon>Betaproteobacteria</taxon>
        <taxon>Burkholderiales</taxon>
        <taxon>Sphaerotilaceae</taxon>
        <taxon>Roseateles</taxon>
    </lineage>
</organism>
<evidence type="ECO:0000313" key="7">
    <source>
        <dbReference type="EMBL" id="UXH79126.1"/>
    </source>
</evidence>
<name>A0ABY6B2R5_9BURK</name>
<dbReference type="EC" id="2.4.-.-" evidence="7"/>
<evidence type="ECO:0000259" key="6">
    <source>
        <dbReference type="Pfam" id="PF00535"/>
    </source>
</evidence>
<keyword evidence="5" id="KW-0472">Membrane</keyword>
<dbReference type="Gene3D" id="3.90.550.10">
    <property type="entry name" value="Spore Coat Polysaccharide Biosynthesis Protein SpsA, Chain A"/>
    <property type="match status" value="1"/>
</dbReference>
<dbReference type="RefSeq" id="WP_261758945.1">
    <property type="nucleotide sequence ID" value="NZ_CP104562.2"/>
</dbReference>
<keyword evidence="2" id="KW-1003">Cell membrane</keyword>
<dbReference type="SUPFAM" id="SSF53448">
    <property type="entry name" value="Nucleotide-diphospho-sugar transferases"/>
    <property type="match status" value="1"/>
</dbReference>
<accession>A0ABY6B2R5</accession>
<evidence type="ECO:0000256" key="2">
    <source>
        <dbReference type="ARBA" id="ARBA00022475"/>
    </source>
</evidence>